<gene>
    <name evidence="1" type="ORF">BaRGS_00019291</name>
</gene>
<dbReference type="AlphaFoldDB" id="A0ABD0KRJ2"/>
<dbReference type="Proteomes" id="UP001519460">
    <property type="component" value="Unassembled WGS sequence"/>
</dbReference>
<organism evidence="1 2">
    <name type="scientific">Batillaria attramentaria</name>
    <dbReference type="NCBI Taxonomy" id="370345"/>
    <lineage>
        <taxon>Eukaryota</taxon>
        <taxon>Metazoa</taxon>
        <taxon>Spiralia</taxon>
        <taxon>Lophotrochozoa</taxon>
        <taxon>Mollusca</taxon>
        <taxon>Gastropoda</taxon>
        <taxon>Caenogastropoda</taxon>
        <taxon>Sorbeoconcha</taxon>
        <taxon>Cerithioidea</taxon>
        <taxon>Batillariidae</taxon>
        <taxon>Batillaria</taxon>
    </lineage>
</organism>
<dbReference type="EMBL" id="JACVVK020000137">
    <property type="protein sequence ID" value="KAK7489492.1"/>
    <property type="molecule type" value="Genomic_DNA"/>
</dbReference>
<protein>
    <recommendedName>
        <fullName evidence="3">Exonuclease domain-containing protein</fullName>
    </recommendedName>
</protein>
<name>A0ABD0KRJ2_9CAEN</name>
<reference evidence="1 2" key="1">
    <citation type="journal article" date="2023" name="Sci. Data">
        <title>Genome assembly of the Korean intertidal mud-creeper Batillaria attramentaria.</title>
        <authorList>
            <person name="Patra A.K."/>
            <person name="Ho P.T."/>
            <person name="Jun S."/>
            <person name="Lee S.J."/>
            <person name="Kim Y."/>
            <person name="Won Y.J."/>
        </authorList>
    </citation>
    <scope>NUCLEOTIDE SEQUENCE [LARGE SCALE GENOMIC DNA]</scope>
    <source>
        <strain evidence="1">Wonlab-2016</strain>
    </source>
</reference>
<keyword evidence="2" id="KW-1185">Reference proteome</keyword>
<sequence length="82" mass="9095">MTLRLDSEAREVIGGFADPWQMAKAKIPKSEVGNLRLDTLARKYCGRSHDAHNAVADCEALKGVYFARLHSVVNLNLYASSF</sequence>
<evidence type="ECO:0000313" key="2">
    <source>
        <dbReference type="Proteomes" id="UP001519460"/>
    </source>
</evidence>
<dbReference type="SUPFAM" id="SSF53098">
    <property type="entry name" value="Ribonuclease H-like"/>
    <property type="match status" value="1"/>
</dbReference>
<comment type="caution">
    <text evidence="1">The sequence shown here is derived from an EMBL/GenBank/DDBJ whole genome shotgun (WGS) entry which is preliminary data.</text>
</comment>
<dbReference type="Gene3D" id="3.30.420.10">
    <property type="entry name" value="Ribonuclease H-like superfamily/Ribonuclease H"/>
    <property type="match status" value="1"/>
</dbReference>
<accession>A0ABD0KRJ2</accession>
<proteinExistence type="predicted"/>
<dbReference type="InterPro" id="IPR012337">
    <property type="entry name" value="RNaseH-like_sf"/>
</dbReference>
<evidence type="ECO:0000313" key="1">
    <source>
        <dbReference type="EMBL" id="KAK7489492.1"/>
    </source>
</evidence>
<dbReference type="InterPro" id="IPR036397">
    <property type="entry name" value="RNaseH_sf"/>
</dbReference>
<evidence type="ECO:0008006" key="3">
    <source>
        <dbReference type="Google" id="ProtNLM"/>
    </source>
</evidence>